<dbReference type="InterPro" id="IPR002048">
    <property type="entry name" value="EF_hand_dom"/>
</dbReference>
<dbReference type="GO" id="GO:0005509">
    <property type="term" value="F:calcium ion binding"/>
    <property type="evidence" value="ECO:0007669"/>
    <property type="project" value="InterPro"/>
</dbReference>
<feature type="region of interest" description="Disordered" evidence="7">
    <location>
        <begin position="3360"/>
        <end position="3402"/>
    </location>
</feature>
<feature type="compositionally biased region" description="Polar residues" evidence="7">
    <location>
        <begin position="4090"/>
        <end position="4110"/>
    </location>
</feature>
<evidence type="ECO:0000256" key="1">
    <source>
        <dbReference type="ARBA" id="ARBA00004245"/>
    </source>
</evidence>
<dbReference type="SMART" id="SM00243">
    <property type="entry name" value="GAS2"/>
    <property type="match status" value="1"/>
</dbReference>
<dbReference type="InterPro" id="IPR018159">
    <property type="entry name" value="Spectrin/alpha-actinin"/>
</dbReference>
<comment type="subcellular location">
    <subcellularLocation>
        <location evidence="1">Cytoplasm</location>
        <location evidence="1">Cytoskeleton</location>
    </subcellularLocation>
</comment>
<dbReference type="EMBL" id="CAXLJL010000523">
    <property type="protein sequence ID" value="CAL5138731.1"/>
    <property type="molecule type" value="Genomic_DNA"/>
</dbReference>
<feature type="region of interest" description="Disordered" evidence="7">
    <location>
        <begin position="3597"/>
        <end position="3648"/>
    </location>
</feature>
<evidence type="ECO:0000256" key="2">
    <source>
        <dbReference type="ARBA" id="ARBA00022490"/>
    </source>
</evidence>
<keyword evidence="6" id="KW-0175">Coiled coil</keyword>
<feature type="coiled-coil region" evidence="6">
    <location>
        <begin position="161"/>
        <end position="192"/>
    </location>
</feature>
<dbReference type="InterPro" id="IPR036534">
    <property type="entry name" value="GAR_dom_sf"/>
</dbReference>
<evidence type="ECO:0000256" key="4">
    <source>
        <dbReference type="ARBA" id="ARBA00022837"/>
    </source>
</evidence>
<feature type="coiled-coil region" evidence="6">
    <location>
        <begin position="1078"/>
        <end position="1105"/>
    </location>
</feature>
<feature type="compositionally biased region" description="Pro residues" evidence="7">
    <location>
        <begin position="4118"/>
        <end position="4127"/>
    </location>
</feature>
<feature type="compositionally biased region" description="Basic residues" evidence="7">
    <location>
        <begin position="4048"/>
        <end position="4057"/>
    </location>
</feature>
<feature type="compositionally biased region" description="Polar residues" evidence="7">
    <location>
        <begin position="3951"/>
        <end position="3971"/>
    </location>
</feature>
<feature type="coiled-coil region" evidence="6">
    <location>
        <begin position="1148"/>
        <end position="1206"/>
    </location>
</feature>
<comment type="caution">
    <text evidence="10">The sequence shown here is derived from an EMBL/GenBank/DDBJ whole genome shotgun (WGS) entry which is preliminary data.</text>
</comment>
<feature type="region of interest" description="Disordered" evidence="7">
    <location>
        <begin position="3903"/>
        <end position="4010"/>
    </location>
</feature>
<protein>
    <submittedName>
        <fullName evidence="10">Uncharacterized protein</fullName>
    </submittedName>
</protein>
<evidence type="ECO:0000256" key="6">
    <source>
        <dbReference type="SAM" id="Coils"/>
    </source>
</evidence>
<evidence type="ECO:0000313" key="10">
    <source>
        <dbReference type="EMBL" id="CAL5138731.1"/>
    </source>
</evidence>
<dbReference type="CDD" id="cd00176">
    <property type="entry name" value="SPEC"/>
    <property type="match status" value="4"/>
</dbReference>
<keyword evidence="5" id="KW-0206">Cytoskeleton</keyword>
<dbReference type="InterPro" id="IPR018247">
    <property type="entry name" value="EF_Hand_1_Ca_BS"/>
</dbReference>
<feature type="region of interest" description="Disordered" evidence="7">
    <location>
        <begin position="1349"/>
        <end position="1368"/>
    </location>
</feature>
<evidence type="ECO:0000313" key="11">
    <source>
        <dbReference type="Proteomes" id="UP001497525"/>
    </source>
</evidence>
<dbReference type="PROSITE" id="PS50222">
    <property type="entry name" value="EF_HAND_2"/>
    <property type="match status" value="2"/>
</dbReference>
<organism evidence="10 11">
    <name type="scientific">Calicophoron daubneyi</name>
    <name type="common">Rumen fluke</name>
    <name type="synonym">Paramphistomum daubneyi</name>
    <dbReference type="NCBI Taxonomy" id="300641"/>
    <lineage>
        <taxon>Eukaryota</taxon>
        <taxon>Metazoa</taxon>
        <taxon>Spiralia</taxon>
        <taxon>Lophotrochozoa</taxon>
        <taxon>Platyhelminthes</taxon>
        <taxon>Trematoda</taxon>
        <taxon>Digenea</taxon>
        <taxon>Plagiorchiida</taxon>
        <taxon>Pronocephalata</taxon>
        <taxon>Paramphistomoidea</taxon>
        <taxon>Paramphistomidae</taxon>
        <taxon>Calicophoron</taxon>
    </lineage>
</organism>
<evidence type="ECO:0000256" key="3">
    <source>
        <dbReference type="ARBA" id="ARBA00022737"/>
    </source>
</evidence>
<dbReference type="InterPro" id="IPR003108">
    <property type="entry name" value="GAR_dom"/>
</dbReference>
<evidence type="ECO:0000256" key="5">
    <source>
        <dbReference type="ARBA" id="ARBA00023212"/>
    </source>
</evidence>
<feature type="coiled-coil region" evidence="6">
    <location>
        <begin position="350"/>
        <end position="377"/>
    </location>
</feature>
<evidence type="ECO:0000256" key="7">
    <source>
        <dbReference type="SAM" id="MobiDB-lite"/>
    </source>
</evidence>
<feature type="region of interest" description="Disordered" evidence="7">
    <location>
        <begin position="4024"/>
        <end position="4172"/>
    </location>
</feature>
<dbReference type="Pfam" id="PF02187">
    <property type="entry name" value="GAS2"/>
    <property type="match status" value="1"/>
</dbReference>
<dbReference type="GO" id="GO:0008017">
    <property type="term" value="F:microtubule binding"/>
    <property type="evidence" value="ECO:0007669"/>
    <property type="project" value="InterPro"/>
</dbReference>
<dbReference type="SUPFAM" id="SSF143575">
    <property type="entry name" value="GAS2 domain-like"/>
    <property type="match status" value="1"/>
</dbReference>
<feature type="compositionally biased region" description="Basic and acidic residues" evidence="7">
    <location>
        <begin position="3360"/>
        <end position="3372"/>
    </location>
</feature>
<dbReference type="PROSITE" id="PS51460">
    <property type="entry name" value="GAR"/>
    <property type="match status" value="1"/>
</dbReference>
<feature type="coiled-coil region" evidence="6">
    <location>
        <begin position="1910"/>
        <end position="1947"/>
    </location>
</feature>
<evidence type="ECO:0000259" key="9">
    <source>
        <dbReference type="PROSITE" id="PS51460"/>
    </source>
</evidence>
<evidence type="ECO:0000259" key="8">
    <source>
        <dbReference type="PROSITE" id="PS50222"/>
    </source>
</evidence>
<dbReference type="Gene3D" id="1.20.58.60">
    <property type="match status" value="13"/>
</dbReference>
<dbReference type="InterPro" id="IPR011992">
    <property type="entry name" value="EF-hand-dom_pair"/>
</dbReference>
<proteinExistence type="predicted"/>
<dbReference type="Gene3D" id="3.30.920.20">
    <property type="entry name" value="Gas2-like domain"/>
    <property type="match status" value="1"/>
</dbReference>
<dbReference type="SMART" id="SM00150">
    <property type="entry name" value="SPEC"/>
    <property type="match status" value="14"/>
</dbReference>
<dbReference type="GO" id="GO:0005886">
    <property type="term" value="C:plasma membrane"/>
    <property type="evidence" value="ECO:0007669"/>
    <property type="project" value="UniProtKB-SubCell"/>
</dbReference>
<dbReference type="PANTHER" id="PTHR11915">
    <property type="entry name" value="SPECTRIN/FILAMIN RELATED CYTOSKELETAL PROTEIN"/>
    <property type="match status" value="1"/>
</dbReference>
<feature type="domain" description="EF-hand" evidence="8">
    <location>
        <begin position="3751"/>
        <end position="3786"/>
    </location>
</feature>
<dbReference type="GO" id="GO:0005856">
    <property type="term" value="C:cytoskeleton"/>
    <property type="evidence" value="ECO:0007669"/>
    <property type="project" value="UniProtKB-SubCell"/>
</dbReference>
<dbReference type="SUPFAM" id="SSF47473">
    <property type="entry name" value="EF-hand"/>
    <property type="match status" value="1"/>
</dbReference>
<feature type="domain" description="EF-hand" evidence="8">
    <location>
        <begin position="3709"/>
        <end position="3744"/>
    </location>
</feature>
<feature type="coiled-coil region" evidence="6">
    <location>
        <begin position="2545"/>
        <end position="2572"/>
    </location>
</feature>
<dbReference type="Gene3D" id="1.10.238.10">
    <property type="entry name" value="EF-hand"/>
    <property type="match status" value="1"/>
</dbReference>
<gene>
    <name evidence="10" type="ORF">CDAUBV1_LOCUS13543</name>
</gene>
<dbReference type="SUPFAM" id="SSF46966">
    <property type="entry name" value="Spectrin repeat"/>
    <property type="match status" value="15"/>
</dbReference>
<feature type="compositionally biased region" description="Polar residues" evidence="7">
    <location>
        <begin position="3998"/>
        <end position="4008"/>
    </location>
</feature>
<dbReference type="Proteomes" id="UP001497525">
    <property type="component" value="Unassembled WGS sequence"/>
</dbReference>
<feature type="compositionally biased region" description="Low complexity" evidence="7">
    <location>
        <begin position="3389"/>
        <end position="3399"/>
    </location>
</feature>
<dbReference type="InterPro" id="IPR002017">
    <property type="entry name" value="Spectrin_repeat"/>
</dbReference>
<dbReference type="SMART" id="SM00054">
    <property type="entry name" value="EFh"/>
    <property type="match status" value="2"/>
</dbReference>
<dbReference type="Pfam" id="PF00435">
    <property type="entry name" value="Spectrin"/>
    <property type="match status" value="4"/>
</dbReference>
<sequence>MGLISGDESMVRDPSTGRLEKLGKMLLMGVKSGPNLVALSHSSDGCVLDSSVSVNGSFVGSLSGVSPSVASVVAQSADSQVLGSHLLLNMSTEEDWIQQCESDLLQLGPFTLEEPLNQILLDNHQDLLERIRNRQASTQAAVFQAEQFLKTNVDNIPASVRQKIHEKSVELRERLDRVQKEAELRIRSLIANTDALEHLTYKLQNVSNLLDKIKIATDFPTKPKPKSAAKPRETHESLTLKDAEDMNSLALRLKAASAQSDAAKAEVDDLPYLAENFLDCVNRYTGLKVAFHTAVKHGPIGLDTSILAQENKPLENTVRGTVQEAADRLSNLTAGVDSHLTALLEAQDCLGRFTTELSRLRTLLENAEKRMRSIDAAKSDASKHRPRGSEQRLFDTLVSLQADLGLVGAGLQSLSDCEAELVRTKLRTVGLIDSCITNVVTKPLTIEMERYQRLADLGRQRSTELSRHIADNRPVSETLADLAASADRLKDILSKSTSDDIEADHHSLRQMDAELTARKAVLEGAQARVSEMLKNPANEAEMDRAQHYATQLDQMNRRLTTMQGHTQAKVDEITNSQNLLDQCEHTSDELNKWIDKTMAKLNSGALGRSELDEIRSQMDAQQHSLEKMHRLMDTLPNSTHPFVRAQLASCVQDLDTLWKEVSDKLTAKDGELDRKKTERKKYIAARQFVQNQLSSLEERLNVMPSSSLVLEDLENQAKEIEPLIDLWAALKQRIQQVHELGESCELSAGGSSGQPFETTGVGRELIDLDNRYSEIGSRLRAFKSEVDQTRREVRSFQSNYEQTVTWLDKLIKALLSQKDKMTGLPAIQDAAAEAKRTLQDINRGQSKLDGLRQSASDLLHNREHAAGSTGIRTVVDSTEEHWNTAVKLATERCESLNQLLKDATTFGQMHSDLSKKLEQMLMTVHSVSPTAGQSKSTKYREQIAQLQGEYSKVSAQVSQFESLGKSLTDRLNPQVISALRISERTRDTKTSLERVKEALSRLGISVESPAPSVAQLRKQLSELSSRLPSLHEAVVDPNVDKTRLDKPQKQLEEIRKSMNETRSAYLEICGEIPNETVRSELKAKVSQVEDEIQNLEKELDGKLQLAMKGAGAQVQAAELKRWLSEKNEQLSGGAPSQVDPKETDFKQLMGQMQKIRQIQEELASKQQELQSVQLDTTDSGALSQQMQSLQHAVEARQEQLDKLISQHPILAELIKLEAWILAKKAEISQPLASQGHFLRHPDQLDGSVNRLRATVFESDANVVAVNRIKTSIKDAHEKSELSTAQRESAMQQADSLLGQLRDLVEHANSRINQAGDVKKCYTSALKSIKAFRSAADDAETRWIEVQQKSLSGVSERGDHGKDGGAENPVSTEELSQLQADLINLLDESASVHPSDKPPSIAAELSATMGRLDSALKAAGDADAPHSMHSLLKDITETRRRIESIIQSLNKDLGSAATGDLIVGLVKQLNAVSKQVRAAQDQLVAYPAKSPGLDPRTLRERTSSLSEINSTLVECKQISDQLRSQLQTHIKQNGEIPCASDLLLKIQTLDEAVDKLQKQTGQLRSGLDNRISKTEQLDTLRRNLAASINQARQISLPQSPKSKHPSELGERAVLVEQMAVNLRDFQKVASELSDEAPKDLPQRQLNSEIKAAAAAVEEITANLGQTGEVSQQFSDSHLKQVENGISRLRTVLDEVRSDFTMLCGLSPADIDYVSRRDNYRLLAARCDARTTSLEYLDALLQSVQSDSQARSKEELSRSLSKLASDYKKLIAQIGTHLSQTADAEREQKDLLDRIQAAVSWMKDARRKFDQYPREVEPKTSEDPQLLADVRAELRDMRALHKDIDAHRAPIGELRDDVSVLVNSGRVLDSEQIQLKFTQLNTSFEELRSDVRQRLDALQTALPTVQRLASSLTALRMRLPAAESRLQQARESTESMEEKRSAVDQLEAEATTVLIPQSQSLRNCWERLQQMCLPPHLLSLTPSQNGESTVETDATGSHGGDEIKRELDRCAKFLADLSAFAENVNSTKHQSTEKLAELDRESKWLRLAIRRFDVKVSDTPTRSQGKPQEEEKKFMNLDDPTVRQAMEKSDEATTLSQYPSFVILPADVDSLDHLRDRLTHFRKMWGEKHARLSDVLSETQSLLQTYGLRMGGEATLLGVTKSAALPGADKLSRHLVTLVDLVAQRSAQLDSCLSQAEAKLEETYPLATSYHNDVAELKEWLSAKEAKLGDLTVGSEPKNENGNELDHQKLLYNNVKALDEEAEKYRTVLDRIVRISGPFAQLIAQTEASAIHEETKAITDRYQDLSRIIKNRLSSLGADLKESDEIVEKFNKMSDLFTNVAEQASHLGLPLKPTSTLARPHATPVDLPEPAAPTIPPAAIQGETMIGRIRPMVSVQPEQLAEQLTETSMLIEALDQSLPELQALTNCLGAQLEPKLVAQKDGHPKVLPVVDPFAADADRVAELQRTMLQNAEKLQTDWLDLKTQLQTRVDQLKSAHRTSSNEFWPTVTDLQAAFGQAREHLCLIACGCMSRQSSSVSRKDPLDPATYPEQRKELNKLVERLDELNSRLTKCEEFGSHLIELISGVGFSLRREEEQAIRSEVSMNLEELHAIYKSLVTDCQELSNYIDKKETAAKSFKEELVKFTGWLSEQEVIWDHFDPVANTGLAVLAQLEEVVAWNNSLLEKHADLEALNWNASQLTSTDVGELAFMDTVDTPATLTIPPSSLQADLAGCNRRWEALLDSSNQRRHKLQTALLALGEFEKAVNALLSWIRNTQMNLDRVPIRRGSIRELEAQMSRVKIIHSSINSHQLAISRIQEQAKKQFGPIDQLPSEDQAQSGKISQFRQANKLLGELNNSWERLRKSVRDKQNLLEEALREAFAFQGEFDALVRKCRHLEHRMPSPGSRIMGGLPDTAREQLRRFMEIYEGLVKIGNGISELRRRFASLLVCDNSSTEPSAGRLTKALDNFTDYHSQLLHRAAAIRDQLKSGLSEVEKFHSELAEMVQWLTQTERVVAVQKPVSRIVARLGQMILDHTEIRKDIANHRDPLLRLDRMGAHVQCSAQKNDVVLVKNLLASIHNRWEQLLSRSAERTHQLNVGLKEAETFLNNWTLLTDWLREQLTCLEEQRGQIATRPEKISHQLATHREFQRQLSTRTVAYDAIRRYARKMRDRAPACDHAELDDMVNELKHLWQALCTNSLDRQRALEQALLSAGMYKEAVNSLVDWLSRVEPELTDHQVGCYGDVETVEQLLEVHQSFSIELADRAKWIGTVREAAAELTSNATSDQAESRAEVNAIGAQLNYLNGAWERVQILAQKRGEKLQEAMKLAVQFQEMCRSLMDYFAGAEHVIRRLAALPTYDDVLQEERQREDRKEPADETPAASEINKEHAKSSKSVSQQQPPSDLASAIEAHSHTHDNLMEQAERVQATLQLGHQLLAQAHPDAVPRLRQWIHTIQGRWNDLTSWSNQRGERLKSALEEQQKRRVLLEQLMDWIGATQLQLDREPTLTVTSKISQQPDVEKTPVFAEGAEATDANVTDTAKGSTGPDEKELTTQSVPILRTVAIDEVTEPEIIERLLEQHTDLEVEAERRKQDYENIINHARRKSLSKPSNAAAGNTPRGRRKVTQPRVGTGRPGSGRQIRPPSVLARPEVEESRFVSPPVNKLYNRWTALQKALAARRAKLEDRMTYLTEVEKMKNFEFESWRSRYVAWLNLNKARVIDLFHRKDNDHDGRLTRAEFVDGILEMSAGSAHKFQTSRMELEAVADIFDANQDGYIDYRECLNALRAGYVASNTGYTSVSSSLSHLGPTDDEAINDEVRRQIGLCTCHHTYQICKMTSNKYRFGDSQKLCLVRILRSAVMVRVGGGWITLDEFLAKNDPCRAAKWKPTGDQGNNLAPGGQLRQSMAAFRVKPSSRSQQGSSTSLNLSPSSATSENQSARARDARAASVATMLRQPSIVSSAHNSSTTVLPNPTKPSHSFDPFDAKSLSSTDQNDRTRTASKPPLSSSQTSLPDTRTCLVKPKIHVGSSGANLVAETPQRAVKPAAGSSSSARRPTKPYRHSISHPQEYPSNGSSHRESISSSSPSSEARPHSEQPSRQGSAKSSTSNEPSGASSSSKLQIPQPKIPPSPKLPEPSAREPKKSASKPRLPGARKSSSSHVSADKPPCDPTSLKRPFEP</sequence>
<name>A0AAV2TRX6_CALDB</name>
<reference evidence="10" key="1">
    <citation type="submission" date="2024-06" db="EMBL/GenBank/DDBJ databases">
        <authorList>
            <person name="Liu X."/>
            <person name="Lenzi L."/>
            <person name="Haldenby T S."/>
            <person name="Uol C."/>
        </authorList>
    </citation>
    <scope>NUCLEOTIDE SEQUENCE</scope>
</reference>
<keyword evidence="4" id="KW-0106">Calcium</keyword>
<dbReference type="PROSITE" id="PS00018">
    <property type="entry name" value="EF_HAND_1"/>
    <property type="match status" value="1"/>
</dbReference>
<accession>A0AAV2TRX6</accession>
<feature type="compositionally biased region" description="Basic and acidic residues" evidence="7">
    <location>
        <begin position="1355"/>
        <end position="1364"/>
    </location>
</feature>
<keyword evidence="3" id="KW-0677">Repeat</keyword>
<keyword evidence="2" id="KW-0963">Cytoplasm</keyword>
<feature type="region of interest" description="Disordered" evidence="7">
    <location>
        <begin position="2349"/>
        <end position="2372"/>
    </location>
</feature>
<feature type="coiled-coil region" evidence="6">
    <location>
        <begin position="1641"/>
        <end position="1697"/>
    </location>
</feature>
<feature type="domain" description="GAR" evidence="9">
    <location>
        <begin position="3804"/>
        <end position="3876"/>
    </location>
</feature>
<feature type="compositionally biased region" description="Low complexity" evidence="7">
    <location>
        <begin position="3908"/>
        <end position="3928"/>
    </location>
</feature>